<proteinExistence type="predicted"/>
<dbReference type="RefSeq" id="XP_033690789.1">
    <property type="nucleotide sequence ID" value="XM_033836378.1"/>
</dbReference>
<dbReference type="Proteomes" id="UP000800094">
    <property type="component" value="Unassembled WGS sequence"/>
</dbReference>
<dbReference type="GeneID" id="54589708"/>
<protein>
    <submittedName>
        <fullName evidence="1">Uncharacterized protein</fullName>
    </submittedName>
</protein>
<accession>A0A6A6IZ10</accession>
<gene>
    <name evidence="1" type="ORF">BU26DRAFT_8261</name>
</gene>
<evidence type="ECO:0000313" key="2">
    <source>
        <dbReference type="Proteomes" id="UP000800094"/>
    </source>
</evidence>
<dbReference type="AlphaFoldDB" id="A0A6A6IZ10"/>
<sequence>MLGRVASHTRWSLPITTGTVGSRKARGRVRTCRCWANCLPRSPRRSQLQPLLLASRAALSLRPVTARLHSSSLHCDSPRWMARAHDGR</sequence>
<name>A0A6A6IZ10_9PLEO</name>
<dbReference type="EMBL" id="ML987189">
    <property type="protein sequence ID" value="KAF2255785.1"/>
    <property type="molecule type" value="Genomic_DNA"/>
</dbReference>
<keyword evidence="2" id="KW-1185">Reference proteome</keyword>
<reference evidence="1" key="1">
    <citation type="journal article" date="2020" name="Stud. Mycol.">
        <title>101 Dothideomycetes genomes: a test case for predicting lifestyles and emergence of pathogens.</title>
        <authorList>
            <person name="Haridas S."/>
            <person name="Albert R."/>
            <person name="Binder M."/>
            <person name="Bloem J."/>
            <person name="Labutti K."/>
            <person name="Salamov A."/>
            <person name="Andreopoulos B."/>
            <person name="Baker S."/>
            <person name="Barry K."/>
            <person name="Bills G."/>
            <person name="Bluhm B."/>
            <person name="Cannon C."/>
            <person name="Castanera R."/>
            <person name="Culley D."/>
            <person name="Daum C."/>
            <person name="Ezra D."/>
            <person name="Gonzalez J."/>
            <person name="Henrissat B."/>
            <person name="Kuo A."/>
            <person name="Liang C."/>
            <person name="Lipzen A."/>
            <person name="Lutzoni F."/>
            <person name="Magnuson J."/>
            <person name="Mondo S."/>
            <person name="Nolan M."/>
            <person name="Ohm R."/>
            <person name="Pangilinan J."/>
            <person name="Park H.-J."/>
            <person name="Ramirez L."/>
            <person name="Alfaro M."/>
            <person name="Sun H."/>
            <person name="Tritt A."/>
            <person name="Yoshinaga Y."/>
            <person name="Zwiers L.-H."/>
            <person name="Turgeon B."/>
            <person name="Goodwin S."/>
            <person name="Spatafora J."/>
            <person name="Crous P."/>
            <person name="Grigoriev I."/>
        </authorList>
    </citation>
    <scope>NUCLEOTIDE SEQUENCE</scope>
    <source>
        <strain evidence="1">CBS 122368</strain>
    </source>
</reference>
<organism evidence="1 2">
    <name type="scientific">Trematosphaeria pertusa</name>
    <dbReference type="NCBI Taxonomy" id="390896"/>
    <lineage>
        <taxon>Eukaryota</taxon>
        <taxon>Fungi</taxon>
        <taxon>Dikarya</taxon>
        <taxon>Ascomycota</taxon>
        <taxon>Pezizomycotina</taxon>
        <taxon>Dothideomycetes</taxon>
        <taxon>Pleosporomycetidae</taxon>
        <taxon>Pleosporales</taxon>
        <taxon>Massarineae</taxon>
        <taxon>Trematosphaeriaceae</taxon>
        <taxon>Trematosphaeria</taxon>
    </lineage>
</organism>
<evidence type="ECO:0000313" key="1">
    <source>
        <dbReference type="EMBL" id="KAF2255785.1"/>
    </source>
</evidence>